<reference evidence="1" key="2">
    <citation type="submission" date="2022-09" db="EMBL/GenBank/DDBJ databases">
        <title>Aerococcus urinae taxonomy study.</title>
        <authorList>
            <person name="Christensen J."/>
            <person name="Senneby E."/>
        </authorList>
    </citation>
    <scope>NUCLEOTIDE SEQUENCE</scope>
    <source>
        <strain evidence="1">LUND-41-B12</strain>
    </source>
</reference>
<accession>A0A9Q4DEV8</accession>
<name>A0A1E9PHB7_9LACT</name>
<proteinExistence type="predicted"/>
<reference evidence="2 3" key="1">
    <citation type="journal article" date="2020" name="J. Bacteriol.">
        <title>Aerococcus urinae Isolated from Women with Lower Urinary Tract Symptoms: In Vitro Aggregation and Genome Analysis.</title>
        <authorList>
            <person name="Hilt E.E."/>
            <person name="Putonti C."/>
            <person name="Thomas-White K."/>
            <person name="Lewis A.L."/>
            <person name="Visick K.L."/>
            <person name="Gilbert N.M."/>
            <person name="Wolfe A.J."/>
        </authorList>
    </citation>
    <scope>NUCLEOTIDE SEQUENCE [LARGE SCALE GENOMIC DNA]</scope>
    <source>
        <strain evidence="2 3">UMB1016</strain>
    </source>
</reference>
<sequence>MSNNNSKDNNTFSLLDNIDDLNDFASINLKKSRNLTKKVLDQYRKLDRFANHTVSWKLTSKLSHSPHSTTNVNYAFDNQVDRKILAELQVEKIDEGVKKLTFVNKDYIPILQAEDIGAYHDIQYYKDLLYLKYMTDVAVNDIYVRKQLADKYPDHVLEIGEKIISQTRFYRDLSIAIDAFAVAYDNGRLVIYNHYYDHYENH</sequence>
<keyword evidence="3" id="KW-1185">Reference proteome</keyword>
<evidence type="ECO:0000313" key="3">
    <source>
        <dbReference type="Proteomes" id="UP000250354"/>
    </source>
</evidence>
<evidence type="ECO:0000313" key="4">
    <source>
        <dbReference type="Proteomes" id="UP001069047"/>
    </source>
</evidence>
<dbReference type="EMBL" id="CP145132">
    <property type="protein sequence ID" value="WWC55385.1"/>
    <property type="molecule type" value="Genomic_DNA"/>
</dbReference>
<evidence type="ECO:0000313" key="2">
    <source>
        <dbReference type="EMBL" id="WWC55385.1"/>
    </source>
</evidence>
<evidence type="ECO:0000313" key="1">
    <source>
        <dbReference type="EMBL" id="MCY3087137.1"/>
    </source>
</evidence>
<dbReference type="Proteomes" id="UP000250354">
    <property type="component" value="Chromosome"/>
</dbReference>
<dbReference type="Proteomes" id="UP001069047">
    <property type="component" value="Unassembled WGS sequence"/>
</dbReference>
<protein>
    <submittedName>
        <fullName evidence="1">Uncharacterized protein</fullName>
    </submittedName>
</protein>
<accession>A0A1E9PHB7</accession>
<dbReference type="AlphaFoldDB" id="A0A1E9PHB7"/>
<organism evidence="1 4">
    <name type="scientific">Aerococcus mictus</name>
    <dbReference type="NCBI Taxonomy" id="2976810"/>
    <lineage>
        <taxon>Bacteria</taxon>
        <taxon>Bacillati</taxon>
        <taxon>Bacillota</taxon>
        <taxon>Bacilli</taxon>
        <taxon>Lactobacillales</taxon>
        <taxon>Aerococcaceae</taxon>
        <taxon>Aerococcus</taxon>
    </lineage>
</organism>
<gene>
    <name evidence="2" type="ORF">DBT44_0003505</name>
    <name evidence="1" type="ORF">ODY61_03260</name>
</gene>
<dbReference type="RefSeq" id="WP_070559194.1">
    <property type="nucleotide sequence ID" value="NZ_CAJHLG010000004.1"/>
</dbReference>
<reference evidence="2" key="3">
    <citation type="submission" date="2024-02" db="EMBL/GenBank/DDBJ databases">
        <authorList>
            <person name="Choi B."/>
        </authorList>
    </citation>
    <scope>NUCLEOTIDE SEQUENCE</scope>
    <source>
        <strain evidence="2">UMB1016</strain>
    </source>
</reference>
<dbReference type="EMBL" id="JAOTMY010000001">
    <property type="protein sequence ID" value="MCY3087137.1"/>
    <property type="molecule type" value="Genomic_DNA"/>
</dbReference>